<name>A0A9D4B5U2_9SAUR</name>
<feature type="region of interest" description="Disordered" evidence="1">
    <location>
        <begin position="77"/>
        <end position="99"/>
    </location>
</feature>
<comment type="caution">
    <text evidence="2">The sequence shown here is derived from an EMBL/GenBank/DDBJ whole genome shotgun (WGS) entry which is preliminary data.</text>
</comment>
<protein>
    <submittedName>
        <fullName evidence="2">Uncharacterized protein</fullName>
    </submittedName>
</protein>
<feature type="region of interest" description="Disordered" evidence="1">
    <location>
        <begin position="36"/>
        <end position="59"/>
    </location>
</feature>
<keyword evidence="3" id="KW-1185">Reference proteome</keyword>
<reference evidence="2" key="1">
    <citation type="submission" date="2021-09" db="EMBL/GenBank/DDBJ databases">
        <title>The genome of Mauremys mutica provides insights into the evolution of semi-aquatic lifestyle.</title>
        <authorList>
            <person name="Gong S."/>
            <person name="Gao Y."/>
        </authorList>
    </citation>
    <scope>NUCLEOTIDE SEQUENCE</scope>
    <source>
        <strain evidence="2">MM-2020</strain>
        <tissue evidence="2">Muscle</tissue>
    </source>
</reference>
<dbReference type="AlphaFoldDB" id="A0A9D4B5U2"/>
<gene>
    <name evidence="2" type="ORF">KIL84_010227</name>
</gene>
<organism evidence="2 3">
    <name type="scientific">Mauremys mutica</name>
    <name type="common">yellowpond turtle</name>
    <dbReference type="NCBI Taxonomy" id="74926"/>
    <lineage>
        <taxon>Eukaryota</taxon>
        <taxon>Metazoa</taxon>
        <taxon>Chordata</taxon>
        <taxon>Craniata</taxon>
        <taxon>Vertebrata</taxon>
        <taxon>Euteleostomi</taxon>
        <taxon>Archelosauria</taxon>
        <taxon>Testudinata</taxon>
        <taxon>Testudines</taxon>
        <taxon>Cryptodira</taxon>
        <taxon>Durocryptodira</taxon>
        <taxon>Testudinoidea</taxon>
        <taxon>Geoemydidae</taxon>
        <taxon>Geoemydinae</taxon>
        <taxon>Mauremys</taxon>
    </lineage>
</organism>
<evidence type="ECO:0000313" key="3">
    <source>
        <dbReference type="Proteomes" id="UP000827986"/>
    </source>
</evidence>
<dbReference type="EMBL" id="JAHDVG010000467">
    <property type="protein sequence ID" value="KAH1182473.1"/>
    <property type="molecule type" value="Genomic_DNA"/>
</dbReference>
<proteinExistence type="predicted"/>
<accession>A0A9D4B5U2</accession>
<evidence type="ECO:0000313" key="2">
    <source>
        <dbReference type="EMBL" id="KAH1182473.1"/>
    </source>
</evidence>
<dbReference type="Proteomes" id="UP000827986">
    <property type="component" value="Unassembled WGS sequence"/>
</dbReference>
<evidence type="ECO:0000256" key="1">
    <source>
        <dbReference type="SAM" id="MobiDB-lite"/>
    </source>
</evidence>
<sequence length="99" mass="11005">MHRNRSLQHSTYASITTFPAQRLPALLNRTTRCVRAIPTGKQPPPETLLDNVLRGPGHEEQVAPPIQITAELQRTSMKPLGQPQGQASKTLTQQQFGLR</sequence>
<feature type="compositionally biased region" description="Polar residues" evidence="1">
    <location>
        <begin position="83"/>
        <end position="99"/>
    </location>
</feature>